<dbReference type="AlphaFoldDB" id="A0A9D1DME7"/>
<organism evidence="1 2">
    <name type="scientific">Candidatus Scatomorpha intestinigallinarum</name>
    <dbReference type="NCBI Taxonomy" id="2840923"/>
    <lineage>
        <taxon>Bacteria</taxon>
        <taxon>Bacillati</taxon>
        <taxon>Bacillota</taxon>
        <taxon>Clostridia</taxon>
        <taxon>Eubacteriales</taxon>
        <taxon>Candidatus Scatomorpha</taxon>
    </lineage>
</organism>
<evidence type="ECO:0008006" key="3">
    <source>
        <dbReference type="Google" id="ProtNLM"/>
    </source>
</evidence>
<protein>
    <recommendedName>
        <fullName evidence="3">Peptidase S1 domain-containing protein</fullName>
    </recommendedName>
</protein>
<reference evidence="1" key="1">
    <citation type="submission" date="2020-10" db="EMBL/GenBank/DDBJ databases">
        <authorList>
            <person name="Gilroy R."/>
        </authorList>
    </citation>
    <scope>NUCLEOTIDE SEQUENCE</scope>
    <source>
        <strain evidence="1">ChiGjej3B3-7149</strain>
    </source>
</reference>
<comment type="caution">
    <text evidence="1">The sequence shown here is derived from an EMBL/GenBank/DDBJ whole genome shotgun (WGS) entry which is preliminary data.</text>
</comment>
<dbReference type="InterPro" id="IPR009003">
    <property type="entry name" value="Peptidase_S1_PA"/>
</dbReference>
<dbReference type="SUPFAM" id="SSF50494">
    <property type="entry name" value="Trypsin-like serine proteases"/>
    <property type="match status" value="1"/>
</dbReference>
<dbReference type="Proteomes" id="UP000824238">
    <property type="component" value="Unassembled WGS sequence"/>
</dbReference>
<sequence>MLLNTDGHGNVSYTFETAELNKRRVLDYWTPERKAAAVPIDRTAGLCADGGLLAGATEPQLADLSKMPFMAGGKLFFSKDNKNYVASAELICRRNLVLTAAHCIQDKTTGHLGDNYMFERCYNDGSSAEKLTFKTVALKAYWYG</sequence>
<dbReference type="EMBL" id="DVHH01000195">
    <property type="protein sequence ID" value="HIR55550.1"/>
    <property type="molecule type" value="Genomic_DNA"/>
</dbReference>
<accession>A0A9D1DME7</accession>
<name>A0A9D1DME7_9FIRM</name>
<dbReference type="InterPro" id="IPR043504">
    <property type="entry name" value="Peptidase_S1_PA_chymotrypsin"/>
</dbReference>
<reference evidence="1" key="2">
    <citation type="journal article" date="2021" name="PeerJ">
        <title>Extensive microbial diversity within the chicken gut microbiome revealed by metagenomics and culture.</title>
        <authorList>
            <person name="Gilroy R."/>
            <person name="Ravi A."/>
            <person name="Getino M."/>
            <person name="Pursley I."/>
            <person name="Horton D.L."/>
            <person name="Alikhan N.F."/>
            <person name="Baker D."/>
            <person name="Gharbi K."/>
            <person name="Hall N."/>
            <person name="Watson M."/>
            <person name="Adriaenssens E.M."/>
            <person name="Foster-Nyarko E."/>
            <person name="Jarju S."/>
            <person name="Secka A."/>
            <person name="Antonio M."/>
            <person name="Oren A."/>
            <person name="Chaudhuri R.R."/>
            <person name="La Ragione R."/>
            <person name="Hildebrand F."/>
            <person name="Pallen M.J."/>
        </authorList>
    </citation>
    <scope>NUCLEOTIDE SEQUENCE</scope>
    <source>
        <strain evidence="1">ChiGjej3B3-7149</strain>
    </source>
</reference>
<gene>
    <name evidence="1" type="ORF">IAD36_08165</name>
</gene>
<dbReference type="Gene3D" id="2.40.10.10">
    <property type="entry name" value="Trypsin-like serine proteases"/>
    <property type="match status" value="1"/>
</dbReference>
<proteinExistence type="predicted"/>
<evidence type="ECO:0000313" key="1">
    <source>
        <dbReference type="EMBL" id="HIR55550.1"/>
    </source>
</evidence>
<evidence type="ECO:0000313" key="2">
    <source>
        <dbReference type="Proteomes" id="UP000824238"/>
    </source>
</evidence>